<keyword evidence="2" id="KW-0472">Membrane</keyword>
<name>A0A8J3WAE1_PLARO</name>
<dbReference type="Proteomes" id="UP000655044">
    <property type="component" value="Unassembled WGS sequence"/>
</dbReference>
<dbReference type="SUPFAM" id="SSF54001">
    <property type="entry name" value="Cysteine proteinases"/>
    <property type="match status" value="1"/>
</dbReference>
<feature type="transmembrane region" description="Helical" evidence="2">
    <location>
        <begin position="53"/>
        <end position="72"/>
    </location>
</feature>
<dbReference type="AlphaFoldDB" id="A0A8J3WAE1"/>
<dbReference type="InterPro" id="IPR021878">
    <property type="entry name" value="TgpA_N"/>
</dbReference>
<keyword evidence="2" id="KW-0812">Transmembrane</keyword>
<evidence type="ECO:0000313" key="5">
    <source>
        <dbReference type="Proteomes" id="UP000655044"/>
    </source>
</evidence>
<comment type="caution">
    <text evidence="4">The sequence shown here is derived from an EMBL/GenBank/DDBJ whole genome shotgun (WGS) entry which is preliminary data.</text>
</comment>
<feature type="transmembrane region" description="Helical" evidence="2">
    <location>
        <begin position="219"/>
        <end position="237"/>
    </location>
</feature>
<feature type="transmembrane region" description="Helical" evidence="2">
    <location>
        <begin position="162"/>
        <end position="179"/>
    </location>
</feature>
<dbReference type="PANTHER" id="PTHR42736:SF1">
    <property type="entry name" value="PROTEIN-GLUTAMINE GAMMA-GLUTAMYLTRANSFERASE"/>
    <property type="match status" value="1"/>
</dbReference>
<reference evidence="4" key="1">
    <citation type="submission" date="2021-01" db="EMBL/GenBank/DDBJ databases">
        <title>Whole genome shotgun sequence of Planobispora rosea NBRC 15558.</title>
        <authorList>
            <person name="Komaki H."/>
            <person name="Tamura T."/>
        </authorList>
    </citation>
    <scope>NUCLEOTIDE SEQUENCE</scope>
    <source>
        <strain evidence="4">NBRC 15558</strain>
    </source>
</reference>
<feature type="transmembrane region" description="Helical" evidence="2">
    <location>
        <begin position="617"/>
        <end position="638"/>
    </location>
</feature>
<dbReference type="InterPro" id="IPR052901">
    <property type="entry name" value="Bact_TGase-like"/>
</dbReference>
<feature type="compositionally biased region" description="Polar residues" evidence="1">
    <location>
        <begin position="573"/>
        <end position="596"/>
    </location>
</feature>
<dbReference type="EMBL" id="BOOI01000009">
    <property type="protein sequence ID" value="GIH82699.1"/>
    <property type="molecule type" value="Genomic_DNA"/>
</dbReference>
<accession>A0A8J3WAE1</accession>
<feature type="transmembrane region" description="Helical" evidence="2">
    <location>
        <begin position="139"/>
        <end position="156"/>
    </location>
</feature>
<dbReference type="Pfam" id="PF01841">
    <property type="entry name" value="Transglut_core"/>
    <property type="match status" value="1"/>
</dbReference>
<feature type="transmembrane region" description="Helical" evidence="2">
    <location>
        <begin position="25"/>
        <end position="46"/>
    </location>
</feature>
<protein>
    <submittedName>
        <fullName evidence="4">Transglutaminase</fullName>
    </submittedName>
</protein>
<keyword evidence="5" id="KW-1185">Reference proteome</keyword>
<dbReference type="InterPro" id="IPR002931">
    <property type="entry name" value="Transglutaminase-like"/>
</dbReference>
<feature type="transmembrane region" description="Helical" evidence="2">
    <location>
        <begin position="113"/>
        <end position="132"/>
    </location>
</feature>
<keyword evidence="2" id="KW-1133">Transmembrane helix</keyword>
<dbReference type="PANTHER" id="PTHR42736">
    <property type="entry name" value="PROTEIN-GLUTAMINE GAMMA-GLUTAMYLTRANSFERASE"/>
    <property type="match status" value="1"/>
</dbReference>
<dbReference type="SMART" id="SM00460">
    <property type="entry name" value="TGc"/>
    <property type="match status" value="1"/>
</dbReference>
<evidence type="ECO:0000259" key="3">
    <source>
        <dbReference type="SMART" id="SM00460"/>
    </source>
</evidence>
<feature type="domain" description="Transglutaminase-like" evidence="3">
    <location>
        <begin position="478"/>
        <end position="547"/>
    </location>
</feature>
<dbReference type="Gene3D" id="3.10.620.30">
    <property type="match status" value="1"/>
</dbReference>
<dbReference type="InterPro" id="IPR025403">
    <property type="entry name" value="TgpA-like_C"/>
</dbReference>
<dbReference type="InterPro" id="IPR038765">
    <property type="entry name" value="Papain-like_cys_pep_sf"/>
</dbReference>
<evidence type="ECO:0000256" key="1">
    <source>
        <dbReference type="SAM" id="MobiDB-lite"/>
    </source>
</evidence>
<sequence>MRLPIAAGAATGAVAITLYPLFQGGAWFWASLGVILVVTGVGVLATRYTLPTWLAPLAQLLAVWIYLTAVFTGDEAWARVVPTKESLFGLAKLVVLGFDDIQRFAVPVPDNPGIVLLTCGGIGMIAIMVDFCSARLRRSALAGLPLLSLFVVPASFLSDPLSWVAVIIGALGFLGLLAADGQERVSHWGRAVLVRRTPSFVAPRPAADPGTLRLSGKRVGFTAIALAILLPSLLPTLEPDPLFGFGVGNGNGKGGNSISVPNPIVNLRGELSLPANSTVLTYSSSDNLPRYLRLYSLDNFDGEQWTMPETRGRPDDLISDGPLPPPPGQGPSVPTSPVNLEITVSEEVRNMNFLPLPYPASRIRIEGDWRPDRDTLMVFSTRDTAGGLTYQVVSQEPRPEAEQLKDAGPVPQAIAQRYLALPENLPREVADKAREVTEAGDTPYEKAVKLQEFFTTTGGFSYTLATQGHDGPALTDFLLNSRAGYCEQFAAAMAVLARVVDIPSRVAIGYTGGTNVSGRWNVRTHDSHAWPELYFEGAGWLRFEPTPSGPAGQGTAARPAYTLPELPTAGSDEPTSQPSAGPTGSDTPTGAATNPRNPLLDRDFGGAPIVVDEGMPMAAKIGIGAVFALLLLLIPAILRWEKRARRRRVYSRPAVVVEPAAQGGGQDTGLVAVRSNRGQAGVTAAWAEFDDALCDYGISREPSESPRALARRLSERYEFAPEAAASMAKLAEAVERMLFARTPAETGSLREDVRLVRRALAATVSRGRRIRAVLLPPSTLLRARRLGARVLDGFDRLENIRISRPARRNA</sequence>
<feature type="region of interest" description="Disordered" evidence="1">
    <location>
        <begin position="305"/>
        <end position="335"/>
    </location>
</feature>
<proteinExistence type="predicted"/>
<gene>
    <name evidence="4" type="ORF">Pro02_11070</name>
</gene>
<evidence type="ECO:0000256" key="2">
    <source>
        <dbReference type="SAM" id="Phobius"/>
    </source>
</evidence>
<dbReference type="Pfam" id="PF13559">
    <property type="entry name" value="DUF4129"/>
    <property type="match status" value="1"/>
</dbReference>
<feature type="region of interest" description="Disordered" evidence="1">
    <location>
        <begin position="563"/>
        <end position="600"/>
    </location>
</feature>
<dbReference type="RefSeq" id="WP_189241779.1">
    <property type="nucleotide sequence ID" value="NZ_BMQP01000004.1"/>
</dbReference>
<dbReference type="Pfam" id="PF11992">
    <property type="entry name" value="TgpA_N"/>
    <property type="match status" value="1"/>
</dbReference>
<evidence type="ECO:0000313" key="4">
    <source>
        <dbReference type="EMBL" id="GIH82699.1"/>
    </source>
</evidence>
<organism evidence="4 5">
    <name type="scientific">Planobispora rosea</name>
    <dbReference type="NCBI Taxonomy" id="35762"/>
    <lineage>
        <taxon>Bacteria</taxon>
        <taxon>Bacillati</taxon>
        <taxon>Actinomycetota</taxon>
        <taxon>Actinomycetes</taxon>
        <taxon>Streptosporangiales</taxon>
        <taxon>Streptosporangiaceae</taxon>
        <taxon>Planobispora</taxon>
    </lineage>
</organism>